<dbReference type="InterPro" id="IPR051829">
    <property type="entry name" value="Multiheme_Cytochr_ET"/>
</dbReference>
<dbReference type="eggNOG" id="COG2864">
    <property type="taxonomic scope" value="Bacteria"/>
</dbReference>
<keyword evidence="1" id="KW-0732">Signal</keyword>
<dbReference type="OrthoDB" id="5389061at2"/>
<dbReference type="EMBL" id="CP001661">
    <property type="protein sequence ID" value="ACT19134.1"/>
    <property type="molecule type" value="Genomic_DNA"/>
</dbReference>
<dbReference type="InterPro" id="IPR013783">
    <property type="entry name" value="Ig-like_fold"/>
</dbReference>
<dbReference type="SUPFAM" id="SSF48695">
    <property type="entry name" value="Multiheme cytochromes"/>
    <property type="match status" value="2"/>
</dbReference>
<sequence length="989" mass="104316">MARIYNDGTGTTYDPATAKINDNAFSTFTPFDFGANFTKKADNTVAGEMRDCGECHVGGGFMQYYTASADAGKPFQYNPANRIDYRDAADPAKNPYAAEFNKVNNFNTYIDIFGLDGLGFEPTDHDGAARGPEMLPTYAAKFNDYSSTGVLEMDCLICHFDGYSWEARRNEVRKGNFDSSRVAGAGLGTSLDARNVVYNSNVTTLIDGTLALTATAGAKIAGTPKSANCASCHQEMHQVDWKKRGELWTEANDVHYGFGCMACHERKPSAAVGTTGLQSEIALGQCDPAKGGTSPFDALWNKVDNAGFKSCSDCHLPSPTVTQAMVDANPSLKLNLNDWNTYGAPNANTAHKSAGLTAILLQAPGVRNGVPSKSHIDIMDCTACHTRNKEGITGGAFVDGTGTDLEGRVAMHDTDAVSKNMANGLALHWLGGKLYSANLLTSFFWRDVNDLSYDANQDGRAGGMDALLQTHVAKLNLDAGNLKALAEDGAITSEEITARQTLISAGLPALNGVAGTIVPRISMLTVPFKSTHNVSPADVAWGKPARDANGNVTAYGCAECHSATSTFYQGAYPILTPENLTWTFKDGQLARFTKVNGKADESEGHPNIRDKHNQRTVAFTLFNAAPGATENSGTLVNIDRSQVIYESTFKAPTALLTGFTETAFTAAGAPGGCTNSGGNTSTKGHTLKIDVEKYDGSNWVSDGSRTWVTNTEIAAGATAVDSLVTSMGGFATNFGFTVTNDAGKLKFTPAAGYRIRLNAEATDFGPFGLVGNAYANAQQTGVIDATVATGAASWVSYLNGITPAKAGLLENPVALIGAIADVDPAAPGLQVAINTDINLAAANGQTSGFVTYTWSASDATAIADTQSTKVNFATEGTKTVTLKVTDEDGNVAFATVNLIVVTPPVEMLSWADAAGALKGTLTVTGMPVHDKLKFVWGDGRYEYLTSSTVNVSRVHLYATAGIKGVQVYFYKGGVLVGSTKKSIEVLGSN</sequence>
<evidence type="ECO:0000259" key="2">
    <source>
        <dbReference type="PROSITE" id="PS50093"/>
    </source>
</evidence>
<dbReference type="InterPro" id="IPR036280">
    <property type="entry name" value="Multihaem_cyt_sf"/>
</dbReference>
<dbReference type="KEGG" id="gem:GM21_3106"/>
<dbReference type="Gene3D" id="2.60.40.10">
    <property type="entry name" value="Immunoglobulins"/>
    <property type="match status" value="1"/>
</dbReference>
<evidence type="ECO:0000313" key="3">
    <source>
        <dbReference type="EMBL" id="ACT19134.1"/>
    </source>
</evidence>
<dbReference type="CDD" id="cd00146">
    <property type="entry name" value="PKD"/>
    <property type="match status" value="1"/>
</dbReference>
<dbReference type="PANTHER" id="PTHR35038:SF6">
    <property type="entry name" value="SURFACE LOCALIZED DECAHEME CYTOCHROME C LIPOPROTEIN"/>
    <property type="match status" value="1"/>
</dbReference>
<dbReference type="HOGENOM" id="CLU_295562_0_0_7"/>
<dbReference type="PROSITE" id="PS50093">
    <property type="entry name" value="PKD"/>
    <property type="match status" value="1"/>
</dbReference>
<name>C6E3E2_GEOSM</name>
<feature type="domain" description="PKD" evidence="2">
    <location>
        <begin position="850"/>
        <end position="907"/>
    </location>
</feature>
<dbReference type="InterPro" id="IPR000601">
    <property type="entry name" value="PKD_dom"/>
</dbReference>
<dbReference type="InterPro" id="IPR035986">
    <property type="entry name" value="PKD_dom_sf"/>
</dbReference>
<organism evidence="3">
    <name type="scientific">Geobacter sp. (strain M21)</name>
    <dbReference type="NCBI Taxonomy" id="443144"/>
    <lineage>
        <taxon>Bacteria</taxon>
        <taxon>Pseudomonadati</taxon>
        <taxon>Thermodesulfobacteriota</taxon>
        <taxon>Desulfuromonadia</taxon>
        <taxon>Geobacterales</taxon>
        <taxon>Geobacteraceae</taxon>
        <taxon>Geobacter</taxon>
    </lineage>
</organism>
<gene>
    <name evidence="3" type="ordered locus">GM21_3106</name>
</gene>
<dbReference type="AlphaFoldDB" id="C6E3E2"/>
<protein>
    <submittedName>
        <fullName evidence="3">PKD domain containing protein</fullName>
    </submittedName>
</protein>
<dbReference type="PANTHER" id="PTHR35038">
    <property type="entry name" value="DISSIMILATORY SULFITE REDUCTASE SIRA"/>
    <property type="match status" value="1"/>
</dbReference>
<dbReference type="STRING" id="443144.GM21_3106"/>
<dbReference type="SUPFAM" id="SSF49299">
    <property type="entry name" value="PKD domain"/>
    <property type="match status" value="1"/>
</dbReference>
<dbReference type="GO" id="GO:0016491">
    <property type="term" value="F:oxidoreductase activity"/>
    <property type="evidence" value="ECO:0007669"/>
    <property type="project" value="TreeGrafter"/>
</dbReference>
<proteinExistence type="predicted"/>
<evidence type="ECO:0000256" key="1">
    <source>
        <dbReference type="ARBA" id="ARBA00022729"/>
    </source>
</evidence>
<dbReference type="Pfam" id="PF18911">
    <property type="entry name" value="PKD_4"/>
    <property type="match status" value="1"/>
</dbReference>
<reference evidence="3" key="1">
    <citation type="submission" date="2009-07" db="EMBL/GenBank/DDBJ databases">
        <title>Complete sequence of Geobacter sp. M21.</title>
        <authorList>
            <consortium name="US DOE Joint Genome Institute"/>
            <person name="Lucas S."/>
            <person name="Copeland A."/>
            <person name="Lapidus A."/>
            <person name="Glavina del Rio T."/>
            <person name="Dalin E."/>
            <person name="Tice H."/>
            <person name="Bruce D."/>
            <person name="Goodwin L."/>
            <person name="Pitluck S."/>
            <person name="Saunders E."/>
            <person name="Brettin T."/>
            <person name="Detter J.C."/>
            <person name="Han C."/>
            <person name="Larimer F."/>
            <person name="Land M."/>
            <person name="Hauser L."/>
            <person name="Kyrpides N."/>
            <person name="Ovchinnikova G."/>
            <person name="Lovley D."/>
        </authorList>
    </citation>
    <scope>NUCLEOTIDE SEQUENCE [LARGE SCALE GENOMIC DNA]</scope>
    <source>
        <strain evidence="3">M21</strain>
    </source>
</reference>
<accession>C6E3E2</accession>